<dbReference type="Gene3D" id="3.90.228.20">
    <property type="match status" value="1"/>
</dbReference>
<comment type="similarity">
    <text evidence="2 10">Belongs to the phosphoenolpyruvate carboxykinase (ATP) family.</text>
</comment>
<dbReference type="Gene3D" id="2.170.8.10">
    <property type="entry name" value="Phosphoenolpyruvate Carboxykinase, domain 2"/>
    <property type="match status" value="1"/>
</dbReference>
<dbReference type="GO" id="GO:0006094">
    <property type="term" value="P:gluconeogenesis"/>
    <property type="evidence" value="ECO:0007669"/>
    <property type="project" value="UniProtKB-UniRule"/>
</dbReference>
<evidence type="ECO:0000256" key="5">
    <source>
        <dbReference type="ARBA" id="ARBA00022741"/>
    </source>
</evidence>
<comment type="subcellular location">
    <subcellularLocation>
        <location evidence="10">Cytoplasm</location>
    </subcellularLocation>
</comment>
<feature type="binding site" evidence="10">
    <location>
        <position position="56"/>
    </location>
    <ligand>
        <name>substrate</name>
    </ligand>
</feature>
<evidence type="ECO:0000256" key="10">
    <source>
        <dbReference type="HAMAP-Rule" id="MF_00453"/>
    </source>
</evidence>
<evidence type="ECO:0000256" key="8">
    <source>
        <dbReference type="ARBA" id="ARBA00023239"/>
    </source>
</evidence>
<comment type="caution">
    <text evidence="11">The sequence shown here is derived from an EMBL/GenBank/DDBJ whole genome shotgun (WGS) entry which is preliminary data.</text>
</comment>
<feature type="binding site" evidence="10">
    <location>
        <begin position="438"/>
        <end position="439"/>
    </location>
    <ligand>
        <name>ATP</name>
        <dbReference type="ChEBI" id="CHEBI:30616"/>
    </ligand>
</feature>
<organism evidence="11 12">
    <name type="scientific">Candidatus Opimibacter skivensis</name>
    <dbReference type="NCBI Taxonomy" id="2982028"/>
    <lineage>
        <taxon>Bacteria</taxon>
        <taxon>Pseudomonadati</taxon>
        <taxon>Bacteroidota</taxon>
        <taxon>Saprospiria</taxon>
        <taxon>Saprospirales</taxon>
        <taxon>Saprospiraceae</taxon>
        <taxon>Candidatus Opimibacter</taxon>
    </lineage>
</organism>
<keyword evidence="5 10" id="KW-0547">Nucleotide-binding</keyword>
<dbReference type="Proteomes" id="UP000808337">
    <property type="component" value="Unassembled WGS sequence"/>
</dbReference>
<comment type="function">
    <text evidence="10">Involved in the gluconeogenesis. Catalyzes the conversion of oxaloacetate (OAA) to phosphoenolpyruvate (PEP) through direct phosphoryl transfer between the nucleoside triphosphate and OAA.</text>
</comment>
<evidence type="ECO:0000256" key="1">
    <source>
        <dbReference type="ARBA" id="ARBA00004742"/>
    </source>
</evidence>
<dbReference type="HAMAP" id="MF_00453">
    <property type="entry name" value="PEPCK_ATP"/>
    <property type="match status" value="1"/>
</dbReference>
<dbReference type="SUPFAM" id="SSF53795">
    <property type="entry name" value="PEP carboxykinase-like"/>
    <property type="match status" value="1"/>
</dbReference>
<dbReference type="InterPro" id="IPR008210">
    <property type="entry name" value="PEP_carboxykinase_N"/>
</dbReference>
<protein>
    <recommendedName>
        <fullName evidence="3 10">Phosphoenolpyruvate carboxykinase (ATP)</fullName>
        <shortName evidence="10">PCK</shortName>
        <shortName evidence="10">PEP carboxykinase</shortName>
        <shortName evidence="10">PEPCK</shortName>
        <ecNumber evidence="3 10">4.1.1.49</ecNumber>
    </recommendedName>
</protein>
<evidence type="ECO:0000256" key="4">
    <source>
        <dbReference type="ARBA" id="ARBA00022432"/>
    </source>
</evidence>
<name>A0A9D7XNT6_9BACT</name>
<evidence type="ECO:0000313" key="12">
    <source>
        <dbReference type="Proteomes" id="UP000808337"/>
    </source>
</evidence>
<dbReference type="NCBIfam" id="TIGR00224">
    <property type="entry name" value="pckA"/>
    <property type="match status" value="1"/>
</dbReference>
<dbReference type="GO" id="GO:0005829">
    <property type="term" value="C:cytosol"/>
    <property type="evidence" value="ECO:0007669"/>
    <property type="project" value="TreeGrafter"/>
</dbReference>
<sequence length="545" mass="60399">MNSQLTIFLQHLSLDPEKIHYMLTPAELIEATIQKGQGVLNDTGALCIDTGKFTGRSPKDRYIVKDDITRETVDWGLVNKPFGEDQYEVLKKDILDYVRQHEIFIHDGYVCSDDIYRLNVRVLAEYPWSALFANNMFLRLTGPEIDSYAPEWTVVCAPGFKADPSKHGTRQANFAVINFTDRAILIGGTGYTGEIKKGIFSVLNYILPQNENTLSMHCSSNVGKQGDTAVFFGLSGTGKTTLSADPQRYLIGDDEHGWSEEGVFNFEGGCYAKCVDLTEEKEPDIFRAIKHGALLENIRFYPGSRTVNYADISVTENTRVSYPLYHIQNVMPGSVSGHPRNIFFLTADAFGTLPPISKLTPAQAMYHFISGYTAKVAGTEAGVTEPQATFSACFGAPFLPLHPTQYASMLGELMRRYKVNVWLVNTGWSGGPYGVGSRIKLSNTRAMITAALEGNLNHVRYKTHEVFNLAMPMSCPGISDQNILNPVQTWKDAEAYKTKAISLAQSFHRNFYKYASQASDEILSGGPQKFGEIDMSNAASEDIPG</sequence>
<keyword evidence="8 10" id="KW-0456">Lyase</keyword>
<dbReference type="InterPro" id="IPR013035">
    <property type="entry name" value="PEP_carboxykinase_C"/>
</dbReference>
<feature type="binding site" evidence="10">
    <location>
        <position position="444"/>
    </location>
    <ligand>
        <name>ATP</name>
        <dbReference type="ChEBI" id="CHEBI:30616"/>
    </ligand>
</feature>
<keyword evidence="6 10" id="KW-0210">Decarboxylase</keyword>
<dbReference type="Gene3D" id="3.40.449.10">
    <property type="entry name" value="Phosphoenolpyruvate Carboxykinase, domain 1"/>
    <property type="match status" value="1"/>
</dbReference>
<keyword evidence="10" id="KW-0464">Manganese</keyword>
<feature type="binding site" evidence="10">
    <location>
        <position position="282"/>
    </location>
    <ligand>
        <name>ATP</name>
        <dbReference type="ChEBI" id="CHEBI:30616"/>
    </ligand>
</feature>
<feature type="binding site" evidence="10">
    <location>
        <position position="197"/>
    </location>
    <ligand>
        <name>substrate</name>
    </ligand>
</feature>
<gene>
    <name evidence="10 11" type="primary">pckA</name>
    <name evidence="11" type="ORF">IPP15_15445</name>
</gene>
<feature type="binding site" evidence="10">
    <location>
        <position position="319"/>
    </location>
    <ligand>
        <name>ATP</name>
        <dbReference type="ChEBI" id="CHEBI:30616"/>
    </ligand>
</feature>
<keyword evidence="10" id="KW-0963">Cytoplasm</keyword>
<feature type="binding site" evidence="10">
    <location>
        <position position="197"/>
    </location>
    <ligand>
        <name>Mn(2+)</name>
        <dbReference type="ChEBI" id="CHEBI:29035"/>
    </ligand>
</feature>
<proteinExistence type="inferred from homology"/>
<keyword evidence="7 10" id="KW-0067">ATP-binding</keyword>
<keyword evidence="4 10" id="KW-0312">Gluconeogenesis</keyword>
<evidence type="ECO:0000256" key="9">
    <source>
        <dbReference type="ARBA" id="ARBA00047371"/>
    </source>
</evidence>
<dbReference type="SUPFAM" id="SSF68923">
    <property type="entry name" value="PEP carboxykinase N-terminal domain"/>
    <property type="match status" value="1"/>
</dbReference>
<evidence type="ECO:0000256" key="3">
    <source>
        <dbReference type="ARBA" id="ARBA00012363"/>
    </source>
</evidence>
<evidence type="ECO:0000256" key="7">
    <source>
        <dbReference type="ARBA" id="ARBA00022840"/>
    </source>
</evidence>
<keyword evidence="10" id="KW-0479">Metal-binding</keyword>
<dbReference type="PROSITE" id="PS00532">
    <property type="entry name" value="PEPCK_ATP"/>
    <property type="match status" value="1"/>
</dbReference>
<dbReference type="Pfam" id="PF01293">
    <property type="entry name" value="PEPCK_ATP"/>
    <property type="match status" value="1"/>
</dbReference>
<dbReference type="EMBL" id="JADKGY010000025">
    <property type="protein sequence ID" value="MBK9983739.1"/>
    <property type="molecule type" value="Genomic_DNA"/>
</dbReference>
<feature type="binding site" evidence="10">
    <location>
        <position position="197"/>
    </location>
    <ligand>
        <name>ATP</name>
        <dbReference type="ChEBI" id="CHEBI:30616"/>
    </ligand>
</feature>
<evidence type="ECO:0000313" key="11">
    <source>
        <dbReference type="EMBL" id="MBK9983739.1"/>
    </source>
</evidence>
<dbReference type="NCBIfam" id="NF006821">
    <property type="entry name" value="PRK09344.1-3"/>
    <property type="match status" value="1"/>
</dbReference>
<comment type="pathway">
    <text evidence="1 10">Carbohydrate biosynthesis; gluconeogenesis.</text>
</comment>
<dbReference type="PANTHER" id="PTHR30031:SF0">
    <property type="entry name" value="PHOSPHOENOLPYRUVATE CARBOXYKINASE (ATP)"/>
    <property type="match status" value="1"/>
</dbReference>
<feature type="binding site" evidence="10">
    <location>
        <position position="217"/>
    </location>
    <ligand>
        <name>Mn(2+)</name>
        <dbReference type="ChEBI" id="CHEBI:29035"/>
    </ligand>
</feature>
<dbReference type="PANTHER" id="PTHR30031">
    <property type="entry name" value="PHOSPHOENOLPYRUVATE CARBOXYKINASE ATP"/>
    <property type="match status" value="1"/>
</dbReference>
<dbReference type="GO" id="GO:0004612">
    <property type="term" value="F:phosphoenolpyruvate carboxykinase (ATP) activity"/>
    <property type="evidence" value="ECO:0007669"/>
    <property type="project" value="UniProtKB-UniRule"/>
</dbReference>
<comment type="cofactor">
    <cofactor evidence="10">
        <name>Mn(2+)</name>
        <dbReference type="ChEBI" id="CHEBI:29035"/>
    </cofactor>
    <text evidence="10">Binds 1 Mn(2+) ion per subunit.</text>
</comment>
<feature type="binding site" evidence="10">
    <location>
        <begin position="233"/>
        <end position="241"/>
    </location>
    <ligand>
        <name>ATP</name>
        <dbReference type="ChEBI" id="CHEBI:30616"/>
    </ligand>
</feature>
<reference evidence="11 12" key="1">
    <citation type="submission" date="2020-10" db="EMBL/GenBank/DDBJ databases">
        <title>Connecting structure to function with the recovery of over 1000 high-quality activated sludge metagenome-assembled genomes encoding full-length rRNA genes using long-read sequencing.</title>
        <authorList>
            <person name="Singleton C.M."/>
            <person name="Petriglieri F."/>
            <person name="Kristensen J.M."/>
            <person name="Kirkegaard R.H."/>
            <person name="Michaelsen T.Y."/>
            <person name="Andersen M.H."/>
            <person name="Karst S.M."/>
            <person name="Dueholm M.S."/>
            <person name="Nielsen P.H."/>
            <person name="Albertsen M."/>
        </authorList>
    </citation>
    <scope>NUCLEOTIDE SEQUENCE [LARGE SCALE GENOMIC DNA]</scope>
    <source>
        <strain evidence="11">Ribe_18-Q3-R11-54_MAXAC.273</strain>
    </source>
</reference>
<comment type="catalytic activity">
    <reaction evidence="9 10">
        <text>oxaloacetate + ATP = phosphoenolpyruvate + ADP + CO2</text>
        <dbReference type="Rhea" id="RHEA:18617"/>
        <dbReference type="ChEBI" id="CHEBI:16452"/>
        <dbReference type="ChEBI" id="CHEBI:16526"/>
        <dbReference type="ChEBI" id="CHEBI:30616"/>
        <dbReference type="ChEBI" id="CHEBI:58702"/>
        <dbReference type="ChEBI" id="CHEBI:456216"/>
        <dbReference type="EC" id="4.1.1.49"/>
    </reaction>
</comment>
<dbReference type="PIRSF" id="PIRSF006294">
    <property type="entry name" value="PEP_crbxkin"/>
    <property type="match status" value="1"/>
</dbReference>
<accession>A0A9D7XNT6</accession>
<dbReference type="AlphaFoldDB" id="A0A9D7XNT6"/>
<evidence type="ECO:0000256" key="2">
    <source>
        <dbReference type="ARBA" id="ARBA00006052"/>
    </source>
</evidence>
<dbReference type="InterPro" id="IPR001272">
    <property type="entry name" value="PEP_carboxykinase_ATP"/>
</dbReference>
<dbReference type="NCBIfam" id="NF006820">
    <property type="entry name" value="PRK09344.1-2"/>
    <property type="match status" value="1"/>
</dbReference>
<dbReference type="GO" id="GO:0046872">
    <property type="term" value="F:metal ion binding"/>
    <property type="evidence" value="ECO:0007669"/>
    <property type="project" value="UniProtKB-KW"/>
</dbReference>
<feature type="binding site" evidence="10">
    <location>
        <position position="217"/>
    </location>
    <ligand>
        <name>ATP</name>
        <dbReference type="ChEBI" id="CHEBI:30616"/>
    </ligand>
</feature>
<dbReference type="EC" id="4.1.1.49" evidence="3 10"/>
<dbReference type="InterPro" id="IPR015994">
    <property type="entry name" value="PEPCK_ATP_CS"/>
</dbReference>
<dbReference type="CDD" id="cd00484">
    <property type="entry name" value="PEPCK_ATP"/>
    <property type="match status" value="1"/>
</dbReference>
<dbReference type="GO" id="GO:0005524">
    <property type="term" value="F:ATP binding"/>
    <property type="evidence" value="ECO:0007669"/>
    <property type="project" value="UniProtKB-UniRule"/>
</dbReference>
<feature type="binding site" evidence="10">
    <location>
        <position position="191"/>
    </location>
    <ligand>
        <name>substrate</name>
    </ligand>
</feature>
<feature type="binding site" evidence="10">
    <location>
        <position position="319"/>
    </location>
    <ligand>
        <name>substrate</name>
    </ligand>
</feature>
<evidence type="ECO:0000256" key="6">
    <source>
        <dbReference type="ARBA" id="ARBA00022793"/>
    </source>
</evidence>
<feature type="binding site" evidence="10">
    <location>
        <position position="254"/>
    </location>
    <ligand>
        <name>Mn(2+)</name>
        <dbReference type="ChEBI" id="CHEBI:29035"/>
    </ligand>
</feature>